<dbReference type="OrthoDB" id="5297263at2"/>
<dbReference type="InterPro" id="IPR036390">
    <property type="entry name" value="WH_DNA-bd_sf"/>
</dbReference>
<feature type="domain" description="HTH lysR-type" evidence="5">
    <location>
        <begin position="1"/>
        <end position="59"/>
    </location>
</feature>
<dbReference type="EMBL" id="VFRP01000001">
    <property type="protein sequence ID" value="TPE53702.1"/>
    <property type="molecule type" value="Genomic_DNA"/>
</dbReference>
<dbReference type="InterPro" id="IPR000847">
    <property type="entry name" value="LysR_HTH_N"/>
</dbReference>
<dbReference type="PROSITE" id="PS50931">
    <property type="entry name" value="HTH_LYSR"/>
    <property type="match status" value="1"/>
</dbReference>
<dbReference type="InterPro" id="IPR050950">
    <property type="entry name" value="HTH-type_LysR_regulators"/>
</dbReference>
<reference evidence="6 7" key="1">
    <citation type="submission" date="2019-06" db="EMBL/GenBank/DDBJ databases">
        <title>A novel bacterium of genus Amaricoccus, isolated from marine sediment.</title>
        <authorList>
            <person name="Huang H."/>
            <person name="Mo K."/>
            <person name="Hu Y."/>
        </authorList>
    </citation>
    <scope>NUCLEOTIDE SEQUENCE [LARGE SCALE GENOMIC DNA]</scope>
    <source>
        <strain evidence="6 7">HB172011</strain>
    </source>
</reference>
<gene>
    <name evidence="6" type="ORF">FJM51_01240</name>
</gene>
<dbReference type="InterPro" id="IPR036388">
    <property type="entry name" value="WH-like_DNA-bd_sf"/>
</dbReference>
<dbReference type="AlphaFoldDB" id="A0A501WY80"/>
<dbReference type="GO" id="GO:0005829">
    <property type="term" value="C:cytosol"/>
    <property type="evidence" value="ECO:0007669"/>
    <property type="project" value="TreeGrafter"/>
</dbReference>
<proteinExistence type="inferred from homology"/>
<dbReference type="PANTHER" id="PTHR30419">
    <property type="entry name" value="HTH-TYPE TRANSCRIPTIONAL REGULATOR YBHD"/>
    <property type="match status" value="1"/>
</dbReference>
<evidence type="ECO:0000313" key="7">
    <source>
        <dbReference type="Proteomes" id="UP000319255"/>
    </source>
</evidence>
<dbReference type="InterPro" id="IPR005119">
    <property type="entry name" value="LysR_subst-bd"/>
</dbReference>
<comment type="caution">
    <text evidence="6">The sequence shown here is derived from an EMBL/GenBank/DDBJ whole genome shotgun (WGS) entry which is preliminary data.</text>
</comment>
<evidence type="ECO:0000313" key="6">
    <source>
        <dbReference type="EMBL" id="TPE53702.1"/>
    </source>
</evidence>
<evidence type="ECO:0000256" key="1">
    <source>
        <dbReference type="ARBA" id="ARBA00009437"/>
    </source>
</evidence>
<protein>
    <submittedName>
        <fullName evidence="6">LysR family transcriptional regulator</fullName>
    </submittedName>
</protein>
<keyword evidence="3" id="KW-0238">DNA-binding</keyword>
<dbReference type="Proteomes" id="UP000319255">
    <property type="component" value="Unassembled WGS sequence"/>
</dbReference>
<accession>A0A501WY80</accession>
<name>A0A501WY80_9RHOB</name>
<evidence type="ECO:0000256" key="2">
    <source>
        <dbReference type="ARBA" id="ARBA00023015"/>
    </source>
</evidence>
<dbReference type="SUPFAM" id="SSF46785">
    <property type="entry name" value="Winged helix' DNA-binding domain"/>
    <property type="match status" value="1"/>
</dbReference>
<keyword evidence="7" id="KW-1185">Reference proteome</keyword>
<sequence length="299" mass="33344">MRHLRTLRLIQDVARAGSIRKAAEDMNLTSSALNRRIQAFEEEFGARIFERLPRGVRLNPAGELLMHHIRSQIGDLERVRSQVADLAGSRRGHVSIACSQALNPIFLPEQIARYRADHPAVTFSVRVRDRAAAERELSNFSTDLALVFEPVHLADFEVIKAIPQPVCAIMAADHPLAERPDLRLRDCLDVPHVVPSEEYGVRHLLDLATHGRSRRLAPALEADSFEMMREYVLRERVVSFQIPIGLPPAHPRLVVRPLPARDIRPGLLLLGQMRGRALPVASAKFALQLAAALEAIEAG</sequence>
<dbReference type="RefSeq" id="WP_140452280.1">
    <property type="nucleotide sequence ID" value="NZ_VFRP01000001.1"/>
</dbReference>
<dbReference type="Gene3D" id="1.10.10.10">
    <property type="entry name" value="Winged helix-like DNA-binding domain superfamily/Winged helix DNA-binding domain"/>
    <property type="match status" value="1"/>
</dbReference>
<dbReference type="GO" id="GO:0003677">
    <property type="term" value="F:DNA binding"/>
    <property type="evidence" value="ECO:0007669"/>
    <property type="project" value="UniProtKB-KW"/>
</dbReference>
<dbReference type="Pfam" id="PF00126">
    <property type="entry name" value="HTH_1"/>
    <property type="match status" value="1"/>
</dbReference>
<evidence type="ECO:0000256" key="3">
    <source>
        <dbReference type="ARBA" id="ARBA00023125"/>
    </source>
</evidence>
<dbReference type="GO" id="GO:0003700">
    <property type="term" value="F:DNA-binding transcription factor activity"/>
    <property type="evidence" value="ECO:0007669"/>
    <property type="project" value="InterPro"/>
</dbReference>
<comment type="similarity">
    <text evidence="1">Belongs to the LysR transcriptional regulatory family.</text>
</comment>
<dbReference type="Pfam" id="PF03466">
    <property type="entry name" value="LysR_substrate"/>
    <property type="match status" value="1"/>
</dbReference>
<organism evidence="6 7">
    <name type="scientific">Amaricoccus solimangrovi</name>
    <dbReference type="NCBI Taxonomy" id="2589815"/>
    <lineage>
        <taxon>Bacteria</taxon>
        <taxon>Pseudomonadati</taxon>
        <taxon>Pseudomonadota</taxon>
        <taxon>Alphaproteobacteria</taxon>
        <taxon>Rhodobacterales</taxon>
        <taxon>Paracoccaceae</taxon>
        <taxon>Amaricoccus</taxon>
    </lineage>
</organism>
<keyword evidence="4" id="KW-0804">Transcription</keyword>
<dbReference type="PANTHER" id="PTHR30419:SF2">
    <property type="entry name" value="LYSR FAMILY TRANSCRIPTIONAL REGULATOR"/>
    <property type="match status" value="1"/>
</dbReference>
<evidence type="ECO:0000256" key="4">
    <source>
        <dbReference type="ARBA" id="ARBA00023163"/>
    </source>
</evidence>
<dbReference type="SUPFAM" id="SSF53850">
    <property type="entry name" value="Periplasmic binding protein-like II"/>
    <property type="match status" value="1"/>
</dbReference>
<dbReference type="Gene3D" id="3.40.190.290">
    <property type="match status" value="1"/>
</dbReference>
<keyword evidence="2" id="KW-0805">Transcription regulation</keyword>
<evidence type="ECO:0000259" key="5">
    <source>
        <dbReference type="PROSITE" id="PS50931"/>
    </source>
</evidence>